<accession>A0A1F4S315</accession>
<dbReference type="NCBIfam" id="TIGR00530">
    <property type="entry name" value="AGP_acyltrn"/>
    <property type="match status" value="1"/>
</dbReference>
<reference evidence="7 8" key="1">
    <citation type="journal article" date="2016" name="Nat. Commun.">
        <title>Thousands of microbial genomes shed light on interconnected biogeochemical processes in an aquifer system.</title>
        <authorList>
            <person name="Anantharaman K."/>
            <person name="Brown C.T."/>
            <person name="Hug L.A."/>
            <person name="Sharon I."/>
            <person name="Castelle C.J."/>
            <person name="Probst A.J."/>
            <person name="Thomas B.C."/>
            <person name="Singh A."/>
            <person name="Wilkins M.J."/>
            <person name="Karaoz U."/>
            <person name="Brodie E.L."/>
            <person name="Williams K.H."/>
            <person name="Hubbard S.S."/>
            <person name="Banfield J.F."/>
        </authorList>
    </citation>
    <scope>NUCLEOTIDE SEQUENCE [LARGE SCALE GENOMIC DNA]</scope>
</reference>
<feature type="domain" description="Phospholipid/glycerol acyltransferase" evidence="6">
    <location>
        <begin position="73"/>
        <end position="187"/>
    </location>
</feature>
<dbReference type="InterPro" id="IPR002123">
    <property type="entry name" value="Plipid/glycerol_acylTrfase"/>
</dbReference>
<evidence type="ECO:0000313" key="7">
    <source>
        <dbReference type="EMBL" id="OGC14769.1"/>
    </source>
</evidence>
<organism evidence="7 8">
    <name type="scientific">candidate division WOR-1 bacterium RIFOXYB2_FULL_36_35</name>
    <dbReference type="NCBI Taxonomy" id="1802578"/>
    <lineage>
        <taxon>Bacteria</taxon>
        <taxon>Bacillati</taxon>
        <taxon>Saganbacteria</taxon>
    </lineage>
</organism>
<comment type="similarity">
    <text evidence="1 4">Belongs to the 1-acyl-sn-glycerol-3-phosphate acyltransferase family.</text>
</comment>
<dbReference type="EMBL" id="MEUA01000031">
    <property type="protein sequence ID" value="OGC14769.1"/>
    <property type="molecule type" value="Genomic_DNA"/>
</dbReference>
<gene>
    <name evidence="7" type="ORF">A2290_08755</name>
</gene>
<keyword evidence="4" id="KW-0594">Phospholipid biosynthesis</keyword>
<keyword evidence="3 4" id="KW-0012">Acyltransferase</keyword>
<dbReference type="CDD" id="cd07989">
    <property type="entry name" value="LPLAT_AGPAT-like"/>
    <property type="match status" value="1"/>
</dbReference>
<dbReference type="Proteomes" id="UP000177905">
    <property type="component" value="Unassembled WGS sequence"/>
</dbReference>
<keyword evidence="5" id="KW-1133">Transmembrane helix</keyword>
<keyword evidence="4" id="KW-0444">Lipid biosynthesis</keyword>
<name>A0A1F4S315_UNCSA</name>
<dbReference type="SMART" id="SM00563">
    <property type="entry name" value="PlsC"/>
    <property type="match status" value="1"/>
</dbReference>
<dbReference type="PANTHER" id="PTHR10434:SF66">
    <property type="entry name" value="PHOSPHOLIPID_GLYCEROL ACYLTRANSFERASE DOMAIN-CONTAINING PROTEIN"/>
    <property type="match status" value="1"/>
</dbReference>
<dbReference type="GO" id="GO:0016020">
    <property type="term" value="C:membrane"/>
    <property type="evidence" value="ECO:0007669"/>
    <property type="project" value="InterPro"/>
</dbReference>
<dbReference type="Pfam" id="PF01553">
    <property type="entry name" value="Acyltransferase"/>
    <property type="match status" value="1"/>
</dbReference>
<dbReference type="EC" id="2.3.1.51" evidence="4"/>
<evidence type="ECO:0000256" key="3">
    <source>
        <dbReference type="ARBA" id="ARBA00023315"/>
    </source>
</evidence>
<comment type="caution">
    <text evidence="7">The sequence shown here is derived from an EMBL/GenBank/DDBJ whole genome shotgun (WGS) entry which is preliminary data.</text>
</comment>
<keyword evidence="4" id="KW-1208">Phospholipid metabolism</keyword>
<proteinExistence type="inferred from homology"/>
<feature type="transmembrane region" description="Helical" evidence="5">
    <location>
        <begin position="6"/>
        <end position="32"/>
    </location>
</feature>
<keyword evidence="4" id="KW-0443">Lipid metabolism</keyword>
<dbReference type="SUPFAM" id="SSF69593">
    <property type="entry name" value="Glycerol-3-phosphate (1)-acyltransferase"/>
    <property type="match status" value="1"/>
</dbReference>
<comment type="domain">
    <text evidence="4">The HXXXXD motif is essential for acyltransferase activity and may constitute the binding site for the phosphate moiety of the glycerol-3-phosphate.</text>
</comment>
<dbReference type="AlphaFoldDB" id="A0A1F4S315"/>
<evidence type="ECO:0000256" key="1">
    <source>
        <dbReference type="ARBA" id="ARBA00008655"/>
    </source>
</evidence>
<comment type="catalytic activity">
    <reaction evidence="4">
        <text>a 1-acyl-sn-glycero-3-phosphate + an acyl-CoA = a 1,2-diacyl-sn-glycero-3-phosphate + CoA</text>
        <dbReference type="Rhea" id="RHEA:19709"/>
        <dbReference type="ChEBI" id="CHEBI:57287"/>
        <dbReference type="ChEBI" id="CHEBI:57970"/>
        <dbReference type="ChEBI" id="CHEBI:58342"/>
        <dbReference type="ChEBI" id="CHEBI:58608"/>
        <dbReference type="EC" id="2.3.1.51"/>
    </reaction>
</comment>
<dbReference type="GO" id="GO:0003841">
    <property type="term" value="F:1-acylglycerol-3-phosphate O-acyltransferase activity"/>
    <property type="evidence" value="ECO:0007669"/>
    <property type="project" value="UniProtKB-UniRule"/>
</dbReference>
<dbReference type="PANTHER" id="PTHR10434">
    <property type="entry name" value="1-ACYL-SN-GLYCEROL-3-PHOSPHATE ACYLTRANSFERASE"/>
    <property type="match status" value="1"/>
</dbReference>
<evidence type="ECO:0000256" key="2">
    <source>
        <dbReference type="ARBA" id="ARBA00022679"/>
    </source>
</evidence>
<keyword evidence="5" id="KW-0812">Transmembrane</keyword>
<dbReference type="InterPro" id="IPR004552">
    <property type="entry name" value="AGP_acyltrans"/>
</dbReference>
<sequence length="235" mass="26732">MKFLRTIFLFFTVFLTFFVGTGITLFSSFFTSSPKKRKTFQRSAAIWSRLLIWLSGVPVHVTGRENIPRGEPLIFVSNHQGAIDILILLAVLPVGFRFIIKEELFKIPFFGWYLRRCGYIPVDRGTRKGALNMFLMSREALASKDSILIFPEGTRSPDGTLKEFKRGSMLLAIKNKVRVLPIAISGSFEIMPKHSMVIHSVPVTLKIGKPISLEEYGKDPDRANEEVYRIIESML</sequence>
<evidence type="ECO:0000256" key="4">
    <source>
        <dbReference type="RuleBase" id="RU361267"/>
    </source>
</evidence>
<dbReference type="GO" id="GO:0006654">
    <property type="term" value="P:phosphatidic acid biosynthetic process"/>
    <property type="evidence" value="ECO:0007669"/>
    <property type="project" value="TreeGrafter"/>
</dbReference>
<evidence type="ECO:0000313" key="8">
    <source>
        <dbReference type="Proteomes" id="UP000177905"/>
    </source>
</evidence>
<keyword evidence="2 4" id="KW-0808">Transferase</keyword>
<keyword evidence="5" id="KW-0472">Membrane</keyword>
<feature type="transmembrane region" description="Helical" evidence="5">
    <location>
        <begin position="81"/>
        <end position="100"/>
    </location>
</feature>
<evidence type="ECO:0000256" key="5">
    <source>
        <dbReference type="SAM" id="Phobius"/>
    </source>
</evidence>
<evidence type="ECO:0000259" key="6">
    <source>
        <dbReference type="SMART" id="SM00563"/>
    </source>
</evidence>
<protein>
    <recommendedName>
        <fullName evidence="4">1-acyl-sn-glycerol-3-phosphate acyltransferase</fullName>
        <ecNumber evidence="4">2.3.1.51</ecNumber>
    </recommendedName>
</protein>